<evidence type="ECO:0000313" key="2">
    <source>
        <dbReference type="Proteomes" id="UP000485058"/>
    </source>
</evidence>
<dbReference type="EMBL" id="BLLF01004007">
    <property type="protein sequence ID" value="GFH28724.1"/>
    <property type="molecule type" value="Genomic_DNA"/>
</dbReference>
<name>A0A6A0A984_HAELA</name>
<comment type="caution">
    <text evidence="1">The sequence shown here is derived from an EMBL/GenBank/DDBJ whole genome shotgun (WGS) entry which is preliminary data.</text>
</comment>
<evidence type="ECO:0000313" key="1">
    <source>
        <dbReference type="EMBL" id="GFH28724.1"/>
    </source>
</evidence>
<proteinExistence type="predicted"/>
<dbReference type="Proteomes" id="UP000485058">
    <property type="component" value="Unassembled WGS sequence"/>
</dbReference>
<organism evidence="1 2">
    <name type="scientific">Haematococcus lacustris</name>
    <name type="common">Green alga</name>
    <name type="synonym">Haematococcus pluvialis</name>
    <dbReference type="NCBI Taxonomy" id="44745"/>
    <lineage>
        <taxon>Eukaryota</taxon>
        <taxon>Viridiplantae</taxon>
        <taxon>Chlorophyta</taxon>
        <taxon>core chlorophytes</taxon>
        <taxon>Chlorophyceae</taxon>
        <taxon>CS clade</taxon>
        <taxon>Chlamydomonadales</taxon>
        <taxon>Haematococcaceae</taxon>
        <taxon>Haematococcus</taxon>
    </lineage>
</organism>
<reference evidence="1 2" key="1">
    <citation type="submission" date="2020-02" db="EMBL/GenBank/DDBJ databases">
        <title>Draft genome sequence of Haematococcus lacustris strain NIES-144.</title>
        <authorList>
            <person name="Morimoto D."/>
            <person name="Nakagawa S."/>
            <person name="Yoshida T."/>
            <person name="Sawayama S."/>
        </authorList>
    </citation>
    <scope>NUCLEOTIDE SEQUENCE [LARGE SCALE GENOMIC DNA]</scope>
    <source>
        <strain evidence="1 2">NIES-144</strain>
    </source>
</reference>
<gene>
    <name evidence="1" type="ORF">HaLaN_27263</name>
</gene>
<dbReference type="AlphaFoldDB" id="A0A6A0A984"/>
<accession>A0A6A0A984</accession>
<protein>
    <submittedName>
        <fullName evidence="1">Uncharacterized protein</fullName>
    </submittedName>
</protein>
<sequence length="77" mass="8517">MKHRGAGSLDQLLFEPGIQHWVLWSSRPLSHQAVLDEVAGHWPGSQCLHWVNPVQLQSVTALCLKHDAWLAGGNGSR</sequence>
<keyword evidence="2" id="KW-1185">Reference proteome</keyword>